<dbReference type="Proteomes" id="UP001597299">
    <property type="component" value="Unassembled WGS sequence"/>
</dbReference>
<evidence type="ECO:0000313" key="2">
    <source>
        <dbReference type="Proteomes" id="UP001597299"/>
    </source>
</evidence>
<sequence length="65" mass="7085">MSVSEVAVPRQLTKAGYRLRKALAPPLWSRHYGEGYVATVDRDVAVFGTTAAMPTPPVAQDKAER</sequence>
<dbReference type="RefSeq" id="WP_213356180.1">
    <property type="nucleotide sequence ID" value="NZ_JAHBGB010000044.1"/>
</dbReference>
<accession>A0ABW4Z2N0</accession>
<keyword evidence="2" id="KW-1185">Reference proteome</keyword>
<dbReference type="EMBL" id="JBHUHD010000001">
    <property type="protein sequence ID" value="MFD2142867.1"/>
    <property type="molecule type" value="Genomic_DNA"/>
</dbReference>
<reference evidence="2" key="1">
    <citation type="journal article" date="2019" name="Int. J. Syst. Evol. Microbiol.">
        <title>The Global Catalogue of Microorganisms (GCM) 10K type strain sequencing project: providing services to taxonomists for standard genome sequencing and annotation.</title>
        <authorList>
            <consortium name="The Broad Institute Genomics Platform"/>
            <consortium name="The Broad Institute Genome Sequencing Center for Infectious Disease"/>
            <person name="Wu L."/>
            <person name="Ma J."/>
        </authorList>
    </citation>
    <scope>NUCLEOTIDE SEQUENCE [LARGE SCALE GENOMIC DNA]</scope>
    <source>
        <strain evidence="2">CCM 7435</strain>
    </source>
</reference>
<gene>
    <name evidence="1" type="ORF">ACFSNC_20870</name>
</gene>
<proteinExistence type="predicted"/>
<evidence type="ECO:0000313" key="1">
    <source>
        <dbReference type="EMBL" id="MFD2142867.1"/>
    </source>
</evidence>
<name>A0ABW4Z2N0_9HYPH</name>
<organism evidence="1 2">
    <name type="scientific">Ancylobacter oerskovii</name>
    <dbReference type="NCBI Taxonomy" id="459519"/>
    <lineage>
        <taxon>Bacteria</taxon>
        <taxon>Pseudomonadati</taxon>
        <taxon>Pseudomonadota</taxon>
        <taxon>Alphaproteobacteria</taxon>
        <taxon>Hyphomicrobiales</taxon>
        <taxon>Xanthobacteraceae</taxon>
        <taxon>Ancylobacter</taxon>
    </lineage>
</organism>
<comment type="caution">
    <text evidence="1">The sequence shown here is derived from an EMBL/GenBank/DDBJ whole genome shotgun (WGS) entry which is preliminary data.</text>
</comment>
<protein>
    <submittedName>
        <fullName evidence="1">Uncharacterized protein</fullName>
    </submittedName>
</protein>